<accession>A0AC59ZW39</accession>
<reference evidence="1" key="2">
    <citation type="submission" date="2025-03" db="EMBL/GenBank/DDBJ databases">
        <authorList>
            <consortium name="ELIXIR-Norway"/>
            <consortium name="Elixir Norway"/>
        </authorList>
    </citation>
    <scope>NUCLEOTIDE SEQUENCE</scope>
</reference>
<dbReference type="EMBL" id="OX596088">
    <property type="protein sequence ID" value="CAN0517957.1"/>
    <property type="molecule type" value="Genomic_DNA"/>
</dbReference>
<dbReference type="Proteomes" id="UP001162501">
    <property type="component" value="Chromosome 4"/>
</dbReference>
<evidence type="ECO:0000313" key="2">
    <source>
        <dbReference type="Proteomes" id="UP001162501"/>
    </source>
</evidence>
<organism evidence="1 2">
    <name type="scientific">Rangifer tarandus platyrhynchus</name>
    <name type="common">Svalbard reindeer</name>
    <dbReference type="NCBI Taxonomy" id="3082113"/>
    <lineage>
        <taxon>Eukaryota</taxon>
        <taxon>Metazoa</taxon>
        <taxon>Chordata</taxon>
        <taxon>Craniata</taxon>
        <taxon>Vertebrata</taxon>
        <taxon>Euteleostomi</taxon>
        <taxon>Mammalia</taxon>
        <taxon>Eutheria</taxon>
        <taxon>Laurasiatheria</taxon>
        <taxon>Artiodactyla</taxon>
        <taxon>Ruminantia</taxon>
        <taxon>Pecora</taxon>
        <taxon>Cervidae</taxon>
        <taxon>Odocoileinae</taxon>
        <taxon>Rangifer</taxon>
    </lineage>
</organism>
<evidence type="ECO:0000313" key="1">
    <source>
        <dbReference type="EMBL" id="CAN0517957.1"/>
    </source>
</evidence>
<name>A0AC59ZW39_RANTA</name>
<protein>
    <submittedName>
        <fullName evidence="1">Uncharacterized protein</fullName>
    </submittedName>
</protein>
<gene>
    <name evidence="1" type="ORF">MRATA1EN22A_LOCUS23681</name>
</gene>
<reference evidence="1" key="1">
    <citation type="submission" date="2023-05" db="EMBL/GenBank/DDBJ databases">
        <authorList>
            <consortium name="ELIXIR-Norway"/>
        </authorList>
    </citation>
    <scope>NUCLEOTIDE SEQUENCE</scope>
</reference>
<proteinExistence type="predicted"/>
<sequence length="107" mass="11465">MRALTVCRFSPRSDAGAHGLSVQSADGRGRSRGEAGAQEGSVLSTHVQPGADPGPSLLSLRPPGRPRQPLEQEEQEIRDVAPDQRWRGLQPPRLPGLRTGDGLIRGK</sequence>